<dbReference type="SUPFAM" id="SSF55040">
    <property type="entry name" value="Molybdenum cofactor biosynthesis protein C, MoaC"/>
    <property type="match status" value="1"/>
</dbReference>
<dbReference type="InterPro" id="IPR036522">
    <property type="entry name" value="MoaC_sf"/>
</dbReference>
<dbReference type="GO" id="GO:0006777">
    <property type="term" value="P:Mo-molybdopterin cofactor biosynthetic process"/>
    <property type="evidence" value="ECO:0007669"/>
    <property type="project" value="UniProtKB-KW"/>
</dbReference>
<sequence>VKASYKTGVEMEALSCVSAALLTVWDMTKYLEKDETGNYPETSIFDIHVERKVKVHA</sequence>
<evidence type="ECO:0000256" key="2">
    <source>
        <dbReference type="ARBA" id="ARBA00023150"/>
    </source>
</evidence>
<comment type="pathway">
    <text evidence="1">Cofactor biosynthesis; molybdopterin biosynthesis.</text>
</comment>
<evidence type="ECO:0000256" key="1">
    <source>
        <dbReference type="ARBA" id="ARBA00005046"/>
    </source>
</evidence>
<comment type="caution">
    <text evidence="4">The sequence shown here is derived from an EMBL/GenBank/DDBJ whole genome shotgun (WGS) entry which is preliminary data.</text>
</comment>
<reference evidence="4" key="1">
    <citation type="submission" date="2013-08" db="EMBL/GenBank/DDBJ databases">
        <authorList>
            <person name="Mendez C."/>
            <person name="Richter M."/>
            <person name="Ferrer M."/>
            <person name="Sanchez J."/>
        </authorList>
    </citation>
    <scope>NUCLEOTIDE SEQUENCE</scope>
</reference>
<evidence type="ECO:0000313" key="4">
    <source>
        <dbReference type="EMBL" id="EQD57744.1"/>
    </source>
</evidence>
<dbReference type="AlphaFoldDB" id="T1BX78"/>
<evidence type="ECO:0000259" key="3">
    <source>
        <dbReference type="Pfam" id="PF01967"/>
    </source>
</evidence>
<proteinExistence type="predicted"/>
<gene>
    <name evidence="4" type="ORF">B1B_08659</name>
</gene>
<protein>
    <submittedName>
        <fullName evidence="4">Molybdenum cofactor biosynthesis protein C</fullName>
    </submittedName>
</protein>
<accession>T1BX78</accession>
<feature type="non-terminal residue" evidence="4">
    <location>
        <position position="1"/>
    </location>
</feature>
<dbReference type="Pfam" id="PF01967">
    <property type="entry name" value="MoaC"/>
    <property type="match status" value="1"/>
</dbReference>
<dbReference type="Gene3D" id="3.30.70.640">
    <property type="entry name" value="Molybdopterin cofactor biosynthesis C (MoaC) domain"/>
    <property type="match status" value="1"/>
</dbReference>
<organism evidence="4">
    <name type="scientific">mine drainage metagenome</name>
    <dbReference type="NCBI Taxonomy" id="410659"/>
    <lineage>
        <taxon>unclassified sequences</taxon>
        <taxon>metagenomes</taxon>
        <taxon>ecological metagenomes</taxon>
    </lineage>
</organism>
<keyword evidence="2" id="KW-0501">Molybdenum cofactor biosynthesis</keyword>
<dbReference type="InterPro" id="IPR002820">
    <property type="entry name" value="Mopterin_CF_biosynth-C_dom"/>
</dbReference>
<reference evidence="4" key="2">
    <citation type="journal article" date="2014" name="ISME J.">
        <title>Microbial stratification in low pH oxic and suboxic macroscopic growths along an acid mine drainage.</title>
        <authorList>
            <person name="Mendez-Garcia C."/>
            <person name="Mesa V."/>
            <person name="Sprenger R.R."/>
            <person name="Richter M."/>
            <person name="Diez M.S."/>
            <person name="Solano J."/>
            <person name="Bargiela R."/>
            <person name="Golyshina O.V."/>
            <person name="Manteca A."/>
            <person name="Ramos J.L."/>
            <person name="Gallego J.R."/>
            <person name="Llorente I."/>
            <person name="Martins Dos Santos V.A."/>
            <person name="Jensen O.N."/>
            <person name="Pelaez A.I."/>
            <person name="Sanchez J."/>
            <person name="Ferrer M."/>
        </authorList>
    </citation>
    <scope>NUCLEOTIDE SEQUENCE</scope>
</reference>
<feature type="domain" description="Molybdopterin cofactor biosynthesis C (MoaC)" evidence="3">
    <location>
        <begin position="1"/>
        <end position="53"/>
    </location>
</feature>
<dbReference type="UniPathway" id="UPA00344"/>
<name>T1BX78_9ZZZZ</name>
<dbReference type="EMBL" id="AUZY01005668">
    <property type="protein sequence ID" value="EQD57744.1"/>
    <property type="molecule type" value="Genomic_DNA"/>
</dbReference>